<dbReference type="EMBL" id="AMFJ01028930">
    <property type="protein sequence ID" value="EKD44245.1"/>
    <property type="molecule type" value="Genomic_DNA"/>
</dbReference>
<name>K1YMQ8_9BACT</name>
<organism evidence="1">
    <name type="scientific">uncultured bacterium</name>
    <name type="common">gcode 4</name>
    <dbReference type="NCBI Taxonomy" id="1234023"/>
    <lineage>
        <taxon>Bacteria</taxon>
        <taxon>environmental samples</taxon>
    </lineage>
</organism>
<gene>
    <name evidence="1" type="ORF">ACD_71C00199G0001</name>
</gene>
<proteinExistence type="predicted"/>
<evidence type="ECO:0000313" key="1">
    <source>
        <dbReference type="EMBL" id="EKD44245.1"/>
    </source>
</evidence>
<protein>
    <submittedName>
        <fullName evidence="1">Uncharacterized protein</fullName>
    </submittedName>
</protein>
<sequence length="236" mass="28317">MADLNKFSIESWEQWFTLKISEKTDITDKELADVLSEQDISRIQKLKLAKKREQYEKLQPAGFEHAPESAKQKREELKNTDNVEKMKWCQDNISYNADHTINIIAIKKTFCEDISGQNNTFTFAQAQELEKTNVWWYRLMTDYNETDTEQEKKQTDWYKVVNLFGENTWDTTGWMAMFRDMSWCNNRYWTATPYKDEKWKLVSGVVRTRLLNEDYCDRNWDNAYYNNRVCGFKDSM</sequence>
<reference evidence="1" key="1">
    <citation type="journal article" date="2012" name="Science">
        <title>Fermentation, hydrogen, and sulfur metabolism in multiple uncultivated bacterial phyla.</title>
        <authorList>
            <person name="Wrighton K.C."/>
            <person name="Thomas B.C."/>
            <person name="Sharon I."/>
            <person name="Miller C.S."/>
            <person name="Castelle C.J."/>
            <person name="VerBerkmoes N.C."/>
            <person name="Wilkins M.J."/>
            <person name="Hettich R.L."/>
            <person name="Lipton M.S."/>
            <person name="Williams K.H."/>
            <person name="Long P.E."/>
            <person name="Banfield J.F."/>
        </authorList>
    </citation>
    <scope>NUCLEOTIDE SEQUENCE [LARGE SCALE GENOMIC DNA]</scope>
</reference>
<dbReference type="AlphaFoldDB" id="K1YMQ8"/>
<comment type="caution">
    <text evidence="1">The sequence shown here is derived from an EMBL/GenBank/DDBJ whole genome shotgun (WGS) entry which is preliminary data.</text>
</comment>
<accession>K1YMQ8</accession>